<dbReference type="PANTHER" id="PTHR43798">
    <property type="entry name" value="MONOACYLGLYCEROL LIPASE"/>
    <property type="match status" value="1"/>
</dbReference>
<keyword evidence="2" id="KW-0378">Hydrolase</keyword>
<dbReference type="SUPFAM" id="SSF53474">
    <property type="entry name" value="alpha/beta-Hydrolases"/>
    <property type="match status" value="1"/>
</dbReference>
<proteinExistence type="inferred from homology"/>
<evidence type="ECO:0000256" key="2">
    <source>
        <dbReference type="ARBA" id="ARBA00022801"/>
    </source>
</evidence>
<dbReference type="EMBL" id="JAVRBK010000004">
    <property type="protein sequence ID" value="KAK5645543.1"/>
    <property type="molecule type" value="Genomic_DNA"/>
</dbReference>
<dbReference type="Proteomes" id="UP001329430">
    <property type="component" value="Chromosome 4"/>
</dbReference>
<accession>A0AAN7VI17</accession>
<dbReference type="PANTHER" id="PTHR43798:SF14">
    <property type="entry name" value="SERINE HYDROLASE-LIKE PROTEIN DDB_G0286239"/>
    <property type="match status" value="1"/>
</dbReference>
<keyword evidence="5" id="KW-1185">Reference proteome</keyword>
<dbReference type="InterPro" id="IPR050266">
    <property type="entry name" value="AB_hydrolase_sf"/>
</dbReference>
<reference evidence="4 5" key="1">
    <citation type="journal article" date="2024" name="Insects">
        <title>An Improved Chromosome-Level Genome Assembly of the Firefly Pyrocoelia pectoralis.</title>
        <authorList>
            <person name="Fu X."/>
            <person name="Meyer-Rochow V.B."/>
            <person name="Ballantyne L."/>
            <person name="Zhu X."/>
        </authorList>
    </citation>
    <scope>NUCLEOTIDE SEQUENCE [LARGE SCALE GENOMIC DNA]</scope>
    <source>
        <strain evidence="4">XCY_ONT2</strain>
    </source>
</reference>
<protein>
    <recommendedName>
        <fullName evidence="3">AB hydrolase-1 domain-containing protein</fullName>
    </recommendedName>
</protein>
<evidence type="ECO:0000313" key="4">
    <source>
        <dbReference type="EMBL" id="KAK5645543.1"/>
    </source>
</evidence>
<dbReference type="GO" id="GO:0016787">
    <property type="term" value="F:hydrolase activity"/>
    <property type="evidence" value="ECO:0007669"/>
    <property type="project" value="UniProtKB-KW"/>
</dbReference>
<name>A0AAN7VI17_9COLE</name>
<dbReference type="GO" id="GO:0016020">
    <property type="term" value="C:membrane"/>
    <property type="evidence" value="ECO:0007669"/>
    <property type="project" value="TreeGrafter"/>
</dbReference>
<comment type="similarity">
    <text evidence="1">Belongs to the AB hydrolase superfamily.</text>
</comment>
<dbReference type="InterPro" id="IPR000073">
    <property type="entry name" value="AB_hydrolase_1"/>
</dbReference>
<feature type="domain" description="AB hydrolase-1" evidence="3">
    <location>
        <begin position="40"/>
        <end position="297"/>
    </location>
</feature>
<gene>
    <name evidence="4" type="ORF">RI129_006843</name>
</gene>
<sequence length="318" mass="36948">MLRSRLRCSQWKQVWEEIKIPVPWGHIAGKWWGPQDKRPILVLHGWQDNCGSFDRLIPLLKPNPGYLAIDFPGHGLSSNLPLGVSYYWSDYIVFIRRIVQYFNWPKVSFLAHSISGSAAYNYATLYPDTVDFLIAIEGLKPLTNDLKITELGDNIDRLIKYDHLLSLGQEGPSYTYEELEKRLHSDSEKSISPDMCKYILERSISKSSTNPNKFYFTRDLRLKLLPFLEYKNEDVMKMVDKFTCPALLCLGTVETNKFKVLTQTPEFYEILKKINLKFEIHTVEGTHHVHLNNPERLGELINSFIEKYDLGDRSIENV</sequence>
<evidence type="ECO:0000313" key="5">
    <source>
        <dbReference type="Proteomes" id="UP001329430"/>
    </source>
</evidence>
<evidence type="ECO:0000256" key="1">
    <source>
        <dbReference type="ARBA" id="ARBA00008645"/>
    </source>
</evidence>
<dbReference type="Gene3D" id="3.40.50.1820">
    <property type="entry name" value="alpha/beta hydrolase"/>
    <property type="match status" value="1"/>
</dbReference>
<evidence type="ECO:0000259" key="3">
    <source>
        <dbReference type="Pfam" id="PF12697"/>
    </source>
</evidence>
<dbReference type="Pfam" id="PF12697">
    <property type="entry name" value="Abhydrolase_6"/>
    <property type="match status" value="1"/>
</dbReference>
<organism evidence="4 5">
    <name type="scientific">Pyrocoelia pectoralis</name>
    <dbReference type="NCBI Taxonomy" id="417401"/>
    <lineage>
        <taxon>Eukaryota</taxon>
        <taxon>Metazoa</taxon>
        <taxon>Ecdysozoa</taxon>
        <taxon>Arthropoda</taxon>
        <taxon>Hexapoda</taxon>
        <taxon>Insecta</taxon>
        <taxon>Pterygota</taxon>
        <taxon>Neoptera</taxon>
        <taxon>Endopterygota</taxon>
        <taxon>Coleoptera</taxon>
        <taxon>Polyphaga</taxon>
        <taxon>Elateriformia</taxon>
        <taxon>Elateroidea</taxon>
        <taxon>Lampyridae</taxon>
        <taxon>Lampyrinae</taxon>
        <taxon>Pyrocoelia</taxon>
    </lineage>
</organism>
<dbReference type="InterPro" id="IPR029058">
    <property type="entry name" value="AB_hydrolase_fold"/>
</dbReference>
<comment type="caution">
    <text evidence="4">The sequence shown here is derived from an EMBL/GenBank/DDBJ whole genome shotgun (WGS) entry which is preliminary data.</text>
</comment>
<dbReference type="AlphaFoldDB" id="A0AAN7VI17"/>